<protein>
    <recommendedName>
        <fullName evidence="2">Enoyl-CoA hydratase</fullName>
    </recommendedName>
</protein>
<evidence type="ECO:0008006" key="2">
    <source>
        <dbReference type="Google" id="ProtNLM"/>
    </source>
</evidence>
<dbReference type="AlphaFoldDB" id="A0A381Q0E0"/>
<dbReference type="PANTHER" id="PTHR43459:SF1">
    <property type="entry name" value="EG:BACN32G11.4 PROTEIN"/>
    <property type="match status" value="1"/>
</dbReference>
<dbReference type="InterPro" id="IPR014748">
    <property type="entry name" value="Enoyl-CoA_hydra_C"/>
</dbReference>
<gene>
    <name evidence="1" type="ORF">METZ01_LOCUS24541</name>
</gene>
<dbReference type="EMBL" id="UINC01001129">
    <property type="protein sequence ID" value="SUZ71687.1"/>
    <property type="molecule type" value="Genomic_DNA"/>
</dbReference>
<dbReference type="InterPro" id="IPR001753">
    <property type="entry name" value="Enoyl-CoA_hydra/iso"/>
</dbReference>
<name>A0A381Q0E0_9ZZZZ</name>
<dbReference type="Gene3D" id="1.10.12.10">
    <property type="entry name" value="Lyase 2-enoyl-coa Hydratase, Chain A, domain 2"/>
    <property type="match status" value="1"/>
</dbReference>
<accession>A0A381Q0E0</accession>
<dbReference type="Pfam" id="PF00378">
    <property type="entry name" value="ECH_1"/>
    <property type="match status" value="1"/>
</dbReference>
<dbReference type="SUPFAM" id="SSF52096">
    <property type="entry name" value="ClpP/crotonase"/>
    <property type="match status" value="1"/>
</dbReference>
<proteinExistence type="predicted"/>
<evidence type="ECO:0000313" key="1">
    <source>
        <dbReference type="EMBL" id="SUZ71687.1"/>
    </source>
</evidence>
<reference evidence="1" key="1">
    <citation type="submission" date="2018-05" db="EMBL/GenBank/DDBJ databases">
        <authorList>
            <person name="Lanie J.A."/>
            <person name="Ng W.-L."/>
            <person name="Kazmierczak K.M."/>
            <person name="Andrzejewski T.M."/>
            <person name="Davidsen T.M."/>
            <person name="Wayne K.J."/>
            <person name="Tettelin H."/>
            <person name="Glass J.I."/>
            <person name="Rusch D."/>
            <person name="Podicherti R."/>
            <person name="Tsui H.-C.T."/>
            <person name="Winkler M.E."/>
        </authorList>
    </citation>
    <scope>NUCLEOTIDE SEQUENCE</scope>
</reference>
<dbReference type="PANTHER" id="PTHR43459">
    <property type="entry name" value="ENOYL-COA HYDRATASE"/>
    <property type="match status" value="1"/>
</dbReference>
<sequence length="261" mass="28961">MYTSSSDALHVEQRDAQLRIHFSRPTINYAMLEALTACVLEATADDEIRALIVNVSADGDDGNDMGPWPDRLRHRHPEGNHGAGPLVEQDAIRALRRFMKPTVALMENVVNGLAIDLAAACDVRIASATTTLTDSRIHQGRTASTGITYMLPKLIGQSQAMRILLLGETLSAAELRRIHFVHEVVEDAEFAEHAITLANQIATMATRAWEVHKMQVVPQLDLGFDAAMVHSLGIRQTHVIEDRAEGMRAWREKRDPEFTGR</sequence>
<dbReference type="InterPro" id="IPR029045">
    <property type="entry name" value="ClpP/crotonase-like_dom_sf"/>
</dbReference>
<dbReference type="CDD" id="cd06558">
    <property type="entry name" value="crotonase-like"/>
    <property type="match status" value="1"/>
</dbReference>
<dbReference type="Gene3D" id="3.90.226.10">
    <property type="entry name" value="2-enoyl-CoA Hydratase, Chain A, domain 1"/>
    <property type="match status" value="1"/>
</dbReference>
<organism evidence="1">
    <name type="scientific">marine metagenome</name>
    <dbReference type="NCBI Taxonomy" id="408172"/>
    <lineage>
        <taxon>unclassified sequences</taxon>
        <taxon>metagenomes</taxon>
        <taxon>ecological metagenomes</taxon>
    </lineage>
</organism>